<feature type="transmembrane region" description="Helical" evidence="1">
    <location>
        <begin position="228"/>
        <end position="254"/>
    </location>
</feature>
<sequence>MSYLKQILDEFTTWKWTFLIVILFPYGWSIRMAVAANADLQQLPLNRWDIIFTFLSDPLLIIFFYLPFWLFFSSQLIINEWDYTLLIRLKSFPKWMLYTIVRISPILLILQFLWIIISFLVTMGIPLENSWSIWGATAAPANNIIYIFQGTGFSPWFILFLQTTLFSLCLITLHAIAASVYARFPRMNVIAGTSVFLFIGAIISYKVFPALPAPFMLGMVTNYSILSFSYATFDSVVPAFLLLVSIITVCFSLVSLWSKGKFKSMTNFLNHHYHFLAYSFICLLGITTQFTHSGMKVMTVWENLYFNFYGVSEEGFSLYVYIYFCIVFLGFVYLFQLHLSHVLNGHIYYLMIRYKSFYRWFIQLMKKTALGVLALLVLLAVITIVIGVIQGRTLERYAAQNISELYPYMLYQFFINGFLQLLNYILIVFIISWIWQEATYSLIALGVLFVAGLPLLNTNQWLPSGLNSMGYVAGDSNGVFHITIVLAIYLLIEIGIIVYLFRKRKVSI</sequence>
<reference evidence="2" key="1">
    <citation type="submission" date="2018-06" db="EMBL/GenBank/DDBJ databases">
        <title>Paenibacillus xerothermodurans sp. nov. an extremely dry heat resistant spore forming bacterium isolated from the soil of Cape Canaveral, Florida.</title>
        <authorList>
            <person name="Seuylemezian A."/>
            <person name="Kaur N."/>
            <person name="Patil P."/>
            <person name="Patil P."/>
            <person name="Mayilraj S."/>
            <person name="Vaishampayan P."/>
        </authorList>
    </citation>
    <scope>NUCLEOTIDE SEQUENCE [LARGE SCALE GENOMIC DNA]</scope>
    <source>
        <strain evidence="2">ATCC 27380</strain>
    </source>
</reference>
<comment type="caution">
    <text evidence="2">The sequence shown here is derived from an EMBL/GenBank/DDBJ whole genome shotgun (WGS) entry which is preliminary data.</text>
</comment>
<accession>A0A2W1NUJ4</accession>
<feature type="transmembrane region" description="Helical" evidence="1">
    <location>
        <begin position="12"/>
        <end position="30"/>
    </location>
</feature>
<evidence type="ECO:0000313" key="3">
    <source>
        <dbReference type="Proteomes" id="UP000214746"/>
    </source>
</evidence>
<feature type="transmembrane region" description="Helical" evidence="1">
    <location>
        <begin position="95"/>
        <end position="121"/>
    </location>
</feature>
<dbReference type="AlphaFoldDB" id="A0A2W1NUJ4"/>
<feature type="transmembrane region" description="Helical" evidence="1">
    <location>
        <begin position="478"/>
        <end position="501"/>
    </location>
</feature>
<evidence type="ECO:0000313" key="2">
    <source>
        <dbReference type="EMBL" id="PZE19352.1"/>
    </source>
</evidence>
<feature type="transmembrane region" description="Helical" evidence="1">
    <location>
        <begin position="156"/>
        <end position="177"/>
    </location>
</feature>
<evidence type="ECO:0008006" key="4">
    <source>
        <dbReference type="Google" id="ProtNLM"/>
    </source>
</evidence>
<organism evidence="2 3">
    <name type="scientific">Paenibacillus xerothermodurans</name>
    <dbReference type="NCBI Taxonomy" id="1977292"/>
    <lineage>
        <taxon>Bacteria</taxon>
        <taxon>Bacillati</taxon>
        <taxon>Bacillota</taxon>
        <taxon>Bacilli</taxon>
        <taxon>Bacillales</taxon>
        <taxon>Paenibacillaceae</taxon>
        <taxon>Paenibacillus</taxon>
    </lineage>
</organism>
<feature type="transmembrane region" description="Helical" evidence="1">
    <location>
        <begin position="315"/>
        <end position="335"/>
    </location>
</feature>
<dbReference type="Proteomes" id="UP000214746">
    <property type="component" value="Unassembled WGS sequence"/>
</dbReference>
<keyword evidence="3" id="KW-1185">Reference proteome</keyword>
<keyword evidence="1" id="KW-0812">Transmembrane</keyword>
<name>A0A2W1NUJ4_PAEXE</name>
<feature type="transmembrane region" description="Helical" evidence="1">
    <location>
        <begin position="369"/>
        <end position="389"/>
    </location>
</feature>
<dbReference type="EMBL" id="NHRJ02000018">
    <property type="protein sequence ID" value="PZE19352.1"/>
    <property type="molecule type" value="Genomic_DNA"/>
</dbReference>
<proteinExistence type="predicted"/>
<keyword evidence="1" id="KW-0472">Membrane</keyword>
<feature type="transmembrane region" description="Helical" evidence="1">
    <location>
        <begin position="275"/>
        <end position="295"/>
    </location>
</feature>
<gene>
    <name evidence="2" type="ORF">CBW46_019300</name>
</gene>
<feature type="transmembrane region" description="Helical" evidence="1">
    <location>
        <begin position="50"/>
        <end position="74"/>
    </location>
</feature>
<feature type="transmembrane region" description="Helical" evidence="1">
    <location>
        <begin position="189"/>
        <end position="208"/>
    </location>
</feature>
<feature type="transmembrane region" description="Helical" evidence="1">
    <location>
        <begin position="438"/>
        <end position="458"/>
    </location>
</feature>
<protein>
    <recommendedName>
        <fullName evidence="4">Permease</fullName>
    </recommendedName>
</protein>
<keyword evidence="1" id="KW-1133">Transmembrane helix</keyword>
<evidence type="ECO:0000256" key="1">
    <source>
        <dbReference type="SAM" id="Phobius"/>
    </source>
</evidence>
<feature type="transmembrane region" description="Helical" evidence="1">
    <location>
        <begin position="409"/>
        <end position="431"/>
    </location>
</feature>